<dbReference type="Gene3D" id="3.90.280.10">
    <property type="entry name" value="PEBP-like"/>
    <property type="match status" value="1"/>
</dbReference>
<protein>
    <submittedName>
        <fullName evidence="2">YbhB/YbcL family Raf kinase inhibitor-like protein</fullName>
    </submittedName>
</protein>
<dbReference type="SUPFAM" id="SSF49777">
    <property type="entry name" value="PEBP-like"/>
    <property type="match status" value="1"/>
</dbReference>
<dbReference type="InterPro" id="IPR005247">
    <property type="entry name" value="YbhB_YbcL/LppC-like"/>
</dbReference>
<evidence type="ECO:0000256" key="1">
    <source>
        <dbReference type="SAM" id="SignalP"/>
    </source>
</evidence>
<dbReference type="InterPro" id="IPR008914">
    <property type="entry name" value="PEBP"/>
</dbReference>
<feature type="chain" id="PRO_5021383383" evidence="1">
    <location>
        <begin position="26"/>
        <end position="188"/>
    </location>
</feature>
<evidence type="ECO:0000313" key="2">
    <source>
        <dbReference type="EMBL" id="TPG64708.1"/>
    </source>
</evidence>
<dbReference type="CDD" id="cd00865">
    <property type="entry name" value="PEBP_bact_arch"/>
    <property type="match status" value="1"/>
</dbReference>
<gene>
    <name evidence="2" type="ORF">EAH77_00185</name>
</gene>
<dbReference type="RefSeq" id="WP_140469797.1">
    <property type="nucleotide sequence ID" value="NZ_RCZD01000001.1"/>
</dbReference>
<name>A0A502GTG7_9GAMM</name>
<sequence length="188" mass="19391">MFSRKTLLKTAVAVTLTAWLPLASAAGIFTLSSPDFHDNALLAQKFAGNIKGNAFCTGENISPALSWENVPAGTKSLALTMVDPEGRGGLGVNHLVAYGIAADAKGFAQNELSAGKGFIGGKSTQGNGHYNGPCPPVSAGVHHYTFTLIATDLAPDALPAGLTREQLFEKLDGHSKGAAGIIGRFGNK</sequence>
<organism evidence="2 3">
    <name type="scientific">Ewingella americana</name>
    <dbReference type="NCBI Taxonomy" id="41202"/>
    <lineage>
        <taxon>Bacteria</taxon>
        <taxon>Pseudomonadati</taxon>
        <taxon>Pseudomonadota</taxon>
        <taxon>Gammaproteobacteria</taxon>
        <taxon>Enterobacterales</taxon>
        <taxon>Yersiniaceae</taxon>
        <taxon>Ewingella</taxon>
    </lineage>
</organism>
<dbReference type="PANTHER" id="PTHR30289:SF1">
    <property type="entry name" value="PEBP (PHOSPHATIDYLETHANOLAMINE-BINDING PROTEIN) FAMILY PROTEIN"/>
    <property type="match status" value="1"/>
</dbReference>
<keyword evidence="3" id="KW-1185">Reference proteome</keyword>
<evidence type="ECO:0000313" key="3">
    <source>
        <dbReference type="Proteomes" id="UP000317663"/>
    </source>
</evidence>
<dbReference type="PANTHER" id="PTHR30289">
    <property type="entry name" value="UNCHARACTERIZED PROTEIN YBCL-RELATED"/>
    <property type="match status" value="1"/>
</dbReference>
<dbReference type="Proteomes" id="UP000317663">
    <property type="component" value="Unassembled WGS sequence"/>
</dbReference>
<feature type="signal peptide" evidence="1">
    <location>
        <begin position="1"/>
        <end position="25"/>
    </location>
</feature>
<comment type="caution">
    <text evidence="2">The sequence shown here is derived from an EMBL/GenBank/DDBJ whole genome shotgun (WGS) entry which is preliminary data.</text>
</comment>
<proteinExistence type="predicted"/>
<keyword evidence="1" id="KW-0732">Signal</keyword>
<reference evidence="2 3" key="1">
    <citation type="journal article" date="2019" name="Environ. Microbiol.">
        <title>Species interactions and distinct microbial communities in high Arctic permafrost affected cryosols are associated with the CH4 and CO2 gas fluxes.</title>
        <authorList>
            <person name="Altshuler I."/>
            <person name="Hamel J."/>
            <person name="Turney S."/>
            <person name="Magnuson E."/>
            <person name="Levesque R."/>
            <person name="Greer C."/>
            <person name="Whyte L.G."/>
        </authorList>
    </citation>
    <scope>NUCLEOTIDE SEQUENCE [LARGE SCALE GENOMIC DNA]</scope>
    <source>
        <strain evidence="2 3">E4</strain>
    </source>
</reference>
<dbReference type="EMBL" id="RCZD01000001">
    <property type="protein sequence ID" value="TPG64708.1"/>
    <property type="molecule type" value="Genomic_DNA"/>
</dbReference>
<dbReference type="OrthoDB" id="9797506at2"/>
<dbReference type="NCBIfam" id="TIGR00481">
    <property type="entry name" value="YbhB/YbcL family Raf kinase inhibitor-like protein"/>
    <property type="match status" value="1"/>
</dbReference>
<dbReference type="AlphaFoldDB" id="A0A502GTG7"/>
<dbReference type="Pfam" id="PF01161">
    <property type="entry name" value="PBP"/>
    <property type="match status" value="1"/>
</dbReference>
<accession>A0A502GTG7</accession>
<dbReference type="InterPro" id="IPR036610">
    <property type="entry name" value="PEBP-like_sf"/>
</dbReference>